<reference evidence="2 3" key="1">
    <citation type="submission" date="2018-11" db="EMBL/GenBank/DDBJ databases">
        <authorList>
            <person name="Lopez-Roques C."/>
            <person name="Donnadieu C."/>
            <person name="Bouchez O."/>
            <person name="Klopp C."/>
            <person name="Cabau C."/>
            <person name="Zahm M."/>
        </authorList>
    </citation>
    <scope>NUCLEOTIDE SEQUENCE [LARGE SCALE GENOMIC DNA]</scope>
    <source>
        <strain evidence="2">RS831</strain>
        <tissue evidence="2">Whole body</tissue>
    </source>
</reference>
<proteinExistence type="predicted"/>
<evidence type="ECO:0000313" key="3">
    <source>
        <dbReference type="Proteomes" id="UP000283210"/>
    </source>
</evidence>
<evidence type="ECO:0000313" key="2">
    <source>
        <dbReference type="EMBL" id="RVE62536.1"/>
    </source>
</evidence>
<evidence type="ECO:0000256" key="1">
    <source>
        <dbReference type="SAM" id="MobiDB-lite"/>
    </source>
</evidence>
<dbReference type="OrthoDB" id="8440936at2759"/>
<gene>
    <name evidence="2" type="ORF">OJAV_G00158040</name>
</gene>
<dbReference type="EMBL" id="CM012452">
    <property type="protein sequence ID" value="RVE62536.1"/>
    <property type="molecule type" value="Genomic_DNA"/>
</dbReference>
<feature type="compositionally biased region" description="Basic and acidic residues" evidence="1">
    <location>
        <begin position="145"/>
        <end position="158"/>
    </location>
</feature>
<dbReference type="Proteomes" id="UP000283210">
    <property type="component" value="Chromosome 16"/>
</dbReference>
<dbReference type="AlphaFoldDB" id="A0A437CIP2"/>
<name>A0A437CIP2_ORYJA</name>
<keyword evidence="3" id="KW-1185">Reference proteome</keyword>
<sequence>IKSNQKSIWSILPDSIINRGKDFDVAAHKNPTALSEANKAKDFGRKLTMKTIVFCLLLLPLVAEVENAPVRAQRQNVVNFLKGAFGSTTEKTATAKVPAYRNPHRSQVEEQDSEEKFKDSDEILIHGGEAEQAVPWRRPAGQDLKLPDTRSRPIEDQKQSGPQGQLQPREEESDLSSEEKMMVEDNRERHGISLQQQPPNTRNDRMRGRPAPDQSQERLDWDSFENNRDAVAAVDNSRHANCDETEECFSAEMHAAVALGPNRLPAVPATS</sequence>
<feature type="non-terminal residue" evidence="2">
    <location>
        <position position="1"/>
    </location>
</feature>
<accession>A0A437CIP2</accession>
<feature type="compositionally biased region" description="Basic and acidic residues" evidence="1">
    <location>
        <begin position="215"/>
        <end position="226"/>
    </location>
</feature>
<protein>
    <submittedName>
        <fullName evidence="2">Uncharacterized protein</fullName>
    </submittedName>
</protein>
<organism evidence="2 3">
    <name type="scientific">Oryzias javanicus</name>
    <name type="common">Javanese ricefish</name>
    <name type="synonym">Aplocheilus javanicus</name>
    <dbReference type="NCBI Taxonomy" id="123683"/>
    <lineage>
        <taxon>Eukaryota</taxon>
        <taxon>Metazoa</taxon>
        <taxon>Chordata</taxon>
        <taxon>Craniata</taxon>
        <taxon>Vertebrata</taxon>
        <taxon>Euteleostomi</taxon>
        <taxon>Actinopterygii</taxon>
        <taxon>Neopterygii</taxon>
        <taxon>Teleostei</taxon>
        <taxon>Neoteleostei</taxon>
        <taxon>Acanthomorphata</taxon>
        <taxon>Ovalentaria</taxon>
        <taxon>Atherinomorphae</taxon>
        <taxon>Beloniformes</taxon>
        <taxon>Adrianichthyidae</taxon>
        <taxon>Oryziinae</taxon>
        <taxon>Oryzias</taxon>
    </lineage>
</organism>
<feature type="compositionally biased region" description="Basic and acidic residues" evidence="1">
    <location>
        <begin position="177"/>
        <end position="191"/>
    </location>
</feature>
<feature type="region of interest" description="Disordered" evidence="1">
    <location>
        <begin position="127"/>
        <end position="226"/>
    </location>
</feature>
<reference evidence="2 3" key="2">
    <citation type="submission" date="2019-01" db="EMBL/GenBank/DDBJ databases">
        <title>A chromosome length genome reference of the Java medaka (oryzias javanicus).</title>
        <authorList>
            <person name="Herpin A."/>
            <person name="Takehana Y."/>
            <person name="Naruse K."/>
            <person name="Ansai S."/>
            <person name="Kawaguchi M."/>
        </authorList>
    </citation>
    <scope>NUCLEOTIDE SEQUENCE [LARGE SCALE GENOMIC DNA]</scope>
    <source>
        <strain evidence="2">RS831</strain>
        <tissue evidence="2">Whole body</tissue>
    </source>
</reference>